<dbReference type="Pfam" id="PF03572">
    <property type="entry name" value="Peptidase_S41"/>
    <property type="match status" value="1"/>
</dbReference>
<dbReference type="GO" id="GO:0006508">
    <property type="term" value="P:proteolysis"/>
    <property type="evidence" value="ECO:0007669"/>
    <property type="project" value="InterPro"/>
</dbReference>
<sequence length="475" mass="49583">MELGRTVLSATLALSLAACGGGGGNSGGGGGGVIGGGGGGTGGGDACSLSARQDWTFAQLNEWYLFPDLLDKTVNQASYNDVQSYIDALVAPARAQDKDRFFTYITSIQEENELINSGSNAGFGVRLSYDTDANRVFVVEAFENAPAFQANIDRGSELISINGQTVASLMASGGPQAVSQALGPSDPGVTRRLEIRQPDGSTFTVQVSKTEYALDPLSDRYGAKILNDGGRQVGYINLRTFIVQDAGPQLRQAFGQFKNRGIDEVILDLRYNGGGLISVAELLGDLMGADHVGDVFSITKFRPSKSENNETTRFGAEANAIAVSKLAVIGRGGTASASELVTNSFIPYLGNNLALIGTNTFGKPVGQIALDRSACDDRLRAVALKTTDKNGRGEYFDGLASVVKSSCRAADGILTPLGDPSEASISVALDFLAGRACTPITAAAKDGTIAAEGHDLQLLQSRAPTAAQFEIPGLF</sequence>
<dbReference type="Proteomes" id="UP000309668">
    <property type="component" value="Unassembled WGS sequence"/>
</dbReference>
<dbReference type="PANTHER" id="PTHR32060:SF30">
    <property type="entry name" value="CARBOXY-TERMINAL PROCESSING PROTEASE CTPA"/>
    <property type="match status" value="1"/>
</dbReference>
<accession>A0A5S3P1K5</accession>
<feature type="domain" description="PDZ" evidence="1">
    <location>
        <begin position="111"/>
        <end position="169"/>
    </location>
</feature>
<dbReference type="RefSeq" id="WP_138618817.1">
    <property type="nucleotide sequence ID" value="NZ_VCAO01000006.1"/>
</dbReference>
<dbReference type="InterPro" id="IPR036034">
    <property type="entry name" value="PDZ_sf"/>
</dbReference>
<dbReference type="PANTHER" id="PTHR32060">
    <property type="entry name" value="TAIL-SPECIFIC PROTEASE"/>
    <property type="match status" value="1"/>
</dbReference>
<dbReference type="SUPFAM" id="SSF50156">
    <property type="entry name" value="PDZ domain-like"/>
    <property type="match status" value="1"/>
</dbReference>
<dbReference type="PROSITE" id="PS51257">
    <property type="entry name" value="PROKAR_LIPOPROTEIN"/>
    <property type="match status" value="1"/>
</dbReference>
<dbReference type="GO" id="GO:0008236">
    <property type="term" value="F:serine-type peptidase activity"/>
    <property type="evidence" value="ECO:0007669"/>
    <property type="project" value="InterPro"/>
</dbReference>
<dbReference type="SUPFAM" id="SSF52096">
    <property type="entry name" value="ClpP/crotonase"/>
    <property type="match status" value="1"/>
</dbReference>
<reference evidence="2 3" key="1">
    <citation type="submission" date="2019-05" db="EMBL/GenBank/DDBJ databases">
        <title>Erythrobacter marisflavi sp. nov., isolated from isolated from water of an estuary environment.</title>
        <authorList>
            <person name="Yoon J.-H."/>
        </authorList>
    </citation>
    <scope>NUCLEOTIDE SEQUENCE [LARGE SCALE GENOMIC DNA]</scope>
    <source>
        <strain evidence="2 3">KEM-5</strain>
    </source>
</reference>
<dbReference type="CDD" id="cd07561">
    <property type="entry name" value="Peptidase_S41_CPP_like"/>
    <property type="match status" value="1"/>
</dbReference>
<dbReference type="GO" id="GO:0007165">
    <property type="term" value="P:signal transduction"/>
    <property type="evidence" value="ECO:0007669"/>
    <property type="project" value="TreeGrafter"/>
</dbReference>
<dbReference type="AlphaFoldDB" id="A0A5S3P1K5"/>
<dbReference type="PROSITE" id="PS50106">
    <property type="entry name" value="PDZ"/>
    <property type="match status" value="1"/>
</dbReference>
<dbReference type="Gene3D" id="3.90.226.10">
    <property type="entry name" value="2-enoyl-CoA Hydratase, Chain A, domain 1"/>
    <property type="match status" value="1"/>
</dbReference>
<comment type="caution">
    <text evidence="2">The sequence shown here is derived from an EMBL/GenBank/DDBJ whole genome shotgun (WGS) entry which is preliminary data.</text>
</comment>
<dbReference type="GO" id="GO:0030288">
    <property type="term" value="C:outer membrane-bounded periplasmic space"/>
    <property type="evidence" value="ECO:0007669"/>
    <property type="project" value="TreeGrafter"/>
</dbReference>
<name>A0A5S3P1K5_9SPHN</name>
<dbReference type="InterPro" id="IPR001478">
    <property type="entry name" value="PDZ"/>
</dbReference>
<organism evidence="2 3">
    <name type="scientific">Qipengyuania marisflavi</name>
    <dbReference type="NCBI Taxonomy" id="2486356"/>
    <lineage>
        <taxon>Bacteria</taxon>
        <taxon>Pseudomonadati</taxon>
        <taxon>Pseudomonadota</taxon>
        <taxon>Alphaproteobacteria</taxon>
        <taxon>Sphingomonadales</taxon>
        <taxon>Erythrobacteraceae</taxon>
        <taxon>Qipengyuania</taxon>
    </lineage>
</organism>
<dbReference type="Gene3D" id="3.30.750.170">
    <property type="match status" value="1"/>
</dbReference>
<evidence type="ECO:0000313" key="3">
    <source>
        <dbReference type="Proteomes" id="UP000309668"/>
    </source>
</evidence>
<evidence type="ECO:0000259" key="1">
    <source>
        <dbReference type="PROSITE" id="PS50106"/>
    </source>
</evidence>
<gene>
    <name evidence="2" type="ORF">FEV51_10820</name>
</gene>
<dbReference type="Gene3D" id="2.30.42.10">
    <property type="match status" value="1"/>
</dbReference>
<dbReference type="EMBL" id="VCAO01000006">
    <property type="protein sequence ID" value="TMM46717.1"/>
    <property type="molecule type" value="Genomic_DNA"/>
</dbReference>
<dbReference type="OrthoDB" id="7168509at2"/>
<dbReference type="InterPro" id="IPR005151">
    <property type="entry name" value="Tail-specific_protease"/>
</dbReference>
<proteinExistence type="predicted"/>
<protein>
    <submittedName>
        <fullName evidence="2">Peptidase S41</fullName>
    </submittedName>
</protein>
<keyword evidence="3" id="KW-1185">Reference proteome</keyword>
<dbReference type="InterPro" id="IPR029045">
    <property type="entry name" value="ClpP/crotonase-like_dom_sf"/>
</dbReference>
<dbReference type="GO" id="GO:0004175">
    <property type="term" value="F:endopeptidase activity"/>
    <property type="evidence" value="ECO:0007669"/>
    <property type="project" value="TreeGrafter"/>
</dbReference>
<evidence type="ECO:0000313" key="2">
    <source>
        <dbReference type="EMBL" id="TMM46717.1"/>
    </source>
</evidence>
<dbReference type="SMART" id="SM00245">
    <property type="entry name" value="TSPc"/>
    <property type="match status" value="1"/>
</dbReference>